<dbReference type="EMBL" id="CP115920">
    <property type="protein sequence ID" value="XCD17023.1"/>
    <property type="molecule type" value="Genomic_DNA"/>
</dbReference>
<name>A0AAU8BKY7_9VIBR</name>
<evidence type="ECO:0000313" key="1">
    <source>
        <dbReference type="EMBL" id="XCD17023.1"/>
    </source>
</evidence>
<proteinExistence type="predicted"/>
<sequence>MAKVVKDFGGTSESLDAATKEPLIAAVSRVHYIDSLTILITLTMLIA</sequence>
<gene>
    <name evidence="1" type="ORF">PG915_05705</name>
</gene>
<protein>
    <submittedName>
        <fullName evidence="1">Uncharacterized protein</fullName>
    </submittedName>
</protein>
<organism evidence="1">
    <name type="scientific">Vibrio chaetopteri</name>
    <dbReference type="NCBI Taxonomy" id="3016528"/>
    <lineage>
        <taxon>Bacteria</taxon>
        <taxon>Pseudomonadati</taxon>
        <taxon>Pseudomonadota</taxon>
        <taxon>Gammaproteobacteria</taxon>
        <taxon>Vibrionales</taxon>
        <taxon>Vibrionaceae</taxon>
        <taxon>Vibrio</taxon>
    </lineage>
</organism>
<accession>A0AAU8BKY7</accession>
<dbReference type="KEGG" id="vck:PG915_05705"/>
<dbReference type="RefSeq" id="WP_353498242.1">
    <property type="nucleotide sequence ID" value="NZ_CP115920.1"/>
</dbReference>
<reference evidence="1" key="1">
    <citation type="submission" date="2023-01" db="EMBL/GenBank/DDBJ databases">
        <title>Vibrio sp. CB1-14 genome sequencing.</title>
        <authorList>
            <person name="Otstavnykh N."/>
            <person name="Isaeva M."/>
            <person name="Meleshko D."/>
        </authorList>
    </citation>
    <scope>NUCLEOTIDE SEQUENCE</scope>
    <source>
        <strain evidence="1">CB1-14</strain>
    </source>
</reference>
<dbReference type="AlphaFoldDB" id="A0AAU8BKY7"/>